<dbReference type="RefSeq" id="XP_019539397.2">
    <property type="nucleotide sequence ID" value="XM_019683852.3"/>
</dbReference>
<name>A0ABM1ZYL3_AEDAL</name>
<feature type="domain" description="C2H2-type" evidence="7">
    <location>
        <begin position="270"/>
        <end position="292"/>
    </location>
</feature>
<dbReference type="Pfam" id="PF07776">
    <property type="entry name" value="zf-AD"/>
    <property type="match status" value="1"/>
</dbReference>
<dbReference type="EnsemblMetazoa" id="AALFPA23_022828.R33899">
    <property type="protein sequence ID" value="AALFPA23_022828.P33899"/>
    <property type="gene ID" value="AALFPA23_022828"/>
</dbReference>
<dbReference type="SMART" id="SM00355">
    <property type="entry name" value="ZnF_C2H2"/>
    <property type="match status" value="9"/>
</dbReference>
<dbReference type="InterPro" id="IPR013087">
    <property type="entry name" value="Znf_C2H2_type"/>
</dbReference>
<dbReference type="PANTHER" id="PTHR24409">
    <property type="entry name" value="ZINC FINGER PROTEIN 142"/>
    <property type="match status" value="1"/>
</dbReference>
<evidence type="ECO:0000256" key="3">
    <source>
        <dbReference type="ARBA" id="ARBA00022771"/>
    </source>
</evidence>
<evidence type="ECO:0000256" key="6">
    <source>
        <dbReference type="SAM" id="MobiDB-lite"/>
    </source>
</evidence>
<dbReference type="Proteomes" id="UP000069940">
    <property type="component" value="Unassembled WGS sequence"/>
</dbReference>
<dbReference type="GeneID" id="109410301"/>
<keyword evidence="9" id="KW-1185">Reference proteome</keyword>
<reference evidence="9" key="1">
    <citation type="journal article" date="2015" name="Proc. Natl. Acad. Sci. U.S.A.">
        <title>Genome sequence of the Asian Tiger mosquito, Aedes albopictus, reveals insights into its biology, genetics, and evolution.</title>
        <authorList>
            <person name="Chen X.G."/>
            <person name="Jiang X."/>
            <person name="Gu J."/>
            <person name="Xu M."/>
            <person name="Wu Y."/>
            <person name="Deng Y."/>
            <person name="Zhang C."/>
            <person name="Bonizzoni M."/>
            <person name="Dermauw W."/>
            <person name="Vontas J."/>
            <person name="Armbruster P."/>
            <person name="Huang X."/>
            <person name="Yang Y."/>
            <person name="Zhang H."/>
            <person name="He W."/>
            <person name="Peng H."/>
            <person name="Liu Y."/>
            <person name="Wu K."/>
            <person name="Chen J."/>
            <person name="Lirakis M."/>
            <person name="Topalis P."/>
            <person name="Van Leeuwen T."/>
            <person name="Hall A.B."/>
            <person name="Jiang X."/>
            <person name="Thorpe C."/>
            <person name="Mueller R.L."/>
            <person name="Sun C."/>
            <person name="Waterhouse R.M."/>
            <person name="Yan G."/>
            <person name="Tu Z.J."/>
            <person name="Fang X."/>
            <person name="James A.A."/>
        </authorList>
    </citation>
    <scope>NUCLEOTIDE SEQUENCE [LARGE SCALE GENOMIC DNA]</scope>
    <source>
        <strain evidence="9">Foshan</strain>
    </source>
</reference>
<dbReference type="SUPFAM" id="SSF57667">
    <property type="entry name" value="beta-beta-alpha zinc fingers"/>
    <property type="match status" value="4"/>
</dbReference>
<evidence type="ECO:0000256" key="1">
    <source>
        <dbReference type="ARBA" id="ARBA00022723"/>
    </source>
</evidence>
<dbReference type="Gene3D" id="3.30.160.60">
    <property type="entry name" value="Classic Zinc Finger"/>
    <property type="match status" value="5"/>
</dbReference>
<dbReference type="Pfam" id="PF00096">
    <property type="entry name" value="zf-C2H2"/>
    <property type="match status" value="4"/>
</dbReference>
<dbReference type="SMART" id="SM00868">
    <property type="entry name" value="zf-AD"/>
    <property type="match status" value="1"/>
</dbReference>
<protein>
    <recommendedName>
        <fullName evidence="7">C2H2-type domain-containing protein</fullName>
    </recommendedName>
</protein>
<reference evidence="8" key="2">
    <citation type="submission" date="2025-05" db="UniProtKB">
        <authorList>
            <consortium name="EnsemblMetazoa"/>
        </authorList>
    </citation>
    <scope>IDENTIFICATION</scope>
    <source>
        <strain evidence="8">Foshan</strain>
    </source>
</reference>
<evidence type="ECO:0000256" key="5">
    <source>
        <dbReference type="PROSITE-ProRule" id="PRU00042"/>
    </source>
</evidence>
<feature type="domain" description="C2H2-type" evidence="7">
    <location>
        <begin position="300"/>
        <end position="328"/>
    </location>
</feature>
<feature type="domain" description="C2H2-type" evidence="7">
    <location>
        <begin position="239"/>
        <end position="267"/>
    </location>
</feature>
<dbReference type="PROSITE" id="PS00028">
    <property type="entry name" value="ZINC_FINGER_C2H2_1"/>
    <property type="match status" value="8"/>
</dbReference>
<evidence type="ECO:0000256" key="4">
    <source>
        <dbReference type="ARBA" id="ARBA00022833"/>
    </source>
</evidence>
<dbReference type="PANTHER" id="PTHR24409:SF295">
    <property type="entry name" value="AZ2-RELATED"/>
    <property type="match status" value="1"/>
</dbReference>
<keyword evidence="4" id="KW-0862">Zinc</keyword>
<feature type="domain" description="C2H2-type" evidence="7">
    <location>
        <begin position="448"/>
        <end position="476"/>
    </location>
</feature>
<evidence type="ECO:0000259" key="7">
    <source>
        <dbReference type="PROSITE" id="PS50157"/>
    </source>
</evidence>
<evidence type="ECO:0000313" key="9">
    <source>
        <dbReference type="Proteomes" id="UP000069940"/>
    </source>
</evidence>
<keyword evidence="1" id="KW-0479">Metal-binding</keyword>
<evidence type="ECO:0000256" key="2">
    <source>
        <dbReference type="ARBA" id="ARBA00022737"/>
    </source>
</evidence>
<sequence length="491" mass="57867">MTPDLIDRKCFICCQRTTNFLTISDSENDSKCNTGLIIRQHFWFQESDLQDGIICESCWEKVNQFHRFYQEVQELHAQLVKSETLVVFIKQDEDLIEEDQLRNNCVELTAVDEELEVQCKSELAGESDIHPTESELPDKPRKKRKYTRRAPEERIAKPKKPRPHKLLTADERQAEDDYIKQHTRYTCLDCDLVFDDFRGTKRHRLKVHQQAYVVCCDQQFRTRSLLYQHVQSRLNPESFKCEICGRVFELRRNYLRHQREIHAAEQELIHKCHRCPKGFVKEGALKRHLAEHETLDNELAKCDTCGYKFGTKEALKKHIKAVHEEASDYICEICSKGFYRKSFFLEHRKTHDMTAEQLKKQCPVCNKWLKSHAYWVKHVRRHRNEGDHKCQECGHVSINLMALKAHMTRRHGPSSHRRHVCELCGKEYSHGTTLKEHVANAHTGAPLYQCCYCSKSFFSNATMYGHRKKDHPQEWLKDHMAKYGVGVEKQP</sequence>
<organism evidence="8 9">
    <name type="scientific">Aedes albopictus</name>
    <name type="common">Asian tiger mosquito</name>
    <name type="synonym">Stegomyia albopicta</name>
    <dbReference type="NCBI Taxonomy" id="7160"/>
    <lineage>
        <taxon>Eukaryota</taxon>
        <taxon>Metazoa</taxon>
        <taxon>Ecdysozoa</taxon>
        <taxon>Arthropoda</taxon>
        <taxon>Hexapoda</taxon>
        <taxon>Insecta</taxon>
        <taxon>Pterygota</taxon>
        <taxon>Neoptera</taxon>
        <taxon>Endopterygota</taxon>
        <taxon>Diptera</taxon>
        <taxon>Nematocera</taxon>
        <taxon>Culicoidea</taxon>
        <taxon>Culicidae</taxon>
        <taxon>Culicinae</taxon>
        <taxon>Aedini</taxon>
        <taxon>Aedes</taxon>
        <taxon>Stegomyia</taxon>
    </lineage>
</organism>
<proteinExistence type="predicted"/>
<dbReference type="InterPro" id="IPR012934">
    <property type="entry name" value="Znf_AD"/>
</dbReference>
<dbReference type="PROSITE" id="PS50157">
    <property type="entry name" value="ZINC_FINGER_C2H2_2"/>
    <property type="match status" value="6"/>
</dbReference>
<dbReference type="SUPFAM" id="SSF57716">
    <property type="entry name" value="Glucocorticoid receptor-like (DNA-binding domain)"/>
    <property type="match status" value="1"/>
</dbReference>
<evidence type="ECO:0000313" key="8">
    <source>
        <dbReference type="EnsemblMetazoa" id="AALFPA23_022828.P33899"/>
    </source>
</evidence>
<feature type="domain" description="C2H2-type" evidence="7">
    <location>
        <begin position="329"/>
        <end position="356"/>
    </location>
</feature>
<dbReference type="Gene3D" id="3.40.1800.20">
    <property type="match status" value="1"/>
</dbReference>
<feature type="compositionally biased region" description="Basic and acidic residues" evidence="6">
    <location>
        <begin position="128"/>
        <end position="139"/>
    </location>
</feature>
<keyword evidence="3 5" id="KW-0863">Zinc-finger</keyword>
<feature type="domain" description="C2H2-type" evidence="7">
    <location>
        <begin position="419"/>
        <end position="447"/>
    </location>
</feature>
<feature type="region of interest" description="Disordered" evidence="6">
    <location>
        <begin position="128"/>
        <end position="173"/>
    </location>
</feature>
<dbReference type="InterPro" id="IPR036236">
    <property type="entry name" value="Znf_C2H2_sf"/>
</dbReference>
<keyword evidence="2" id="KW-0677">Repeat</keyword>
<accession>A0ABM1ZYL3</accession>